<dbReference type="GO" id="GO:0003723">
    <property type="term" value="F:RNA binding"/>
    <property type="evidence" value="ECO:0007669"/>
    <property type="project" value="UniProtKB-UniRule"/>
</dbReference>
<dbReference type="SMART" id="SM00322">
    <property type="entry name" value="KH"/>
    <property type="match status" value="8"/>
</dbReference>
<evidence type="ECO:0000256" key="2">
    <source>
        <dbReference type="PROSITE-ProRule" id="PRU00117"/>
    </source>
</evidence>
<dbReference type="SUPFAM" id="SSF54791">
    <property type="entry name" value="Eukaryotic type KH-domain (KH-domain type I)"/>
    <property type="match status" value="8"/>
</dbReference>
<keyword evidence="2" id="KW-0694">RNA-binding</keyword>
<feature type="domain" description="K Homology" evidence="4">
    <location>
        <begin position="456"/>
        <end position="533"/>
    </location>
</feature>
<feature type="domain" description="K Homology" evidence="4">
    <location>
        <begin position="934"/>
        <end position="1019"/>
    </location>
</feature>
<dbReference type="Pfam" id="PF00013">
    <property type="entry name" value="KH_1"/>
    <property type="match status" value="6"/>
</dbReference>
<keyword evidence="6" id="KW-1185">Reference proteome</keyword>
<dbReference type="AlphaFoldDB" id="A0A6A4IUR9"/>
<dbReference type="Proteomes" id="UP000799118">
    <property type="component" value="Unassembled WGS sequence"/>
</dbReference>
<reference evidence="5" key="1">
    <citation type="journal article" date="2019" name="Environ. Microbiol.">
        <title>Fungal ecological strategies reflected in gene transcription - a case study of two litter decomposers.</title>
        <authorList>
            <person name="Barbi F."/>
            <person name="Kohler A."/>
            <person name="Barry K."/>
            <person name="Baskaran P."/>
            <person name="Daum C."/>
            <person name="Fauchery L."/>
            <person name="Ihrmark K."/>
            <person name="Kuo A."/>
            <person name="LaButti K."/>
            <person name="Lipzen A."/>
            <person name="Morin E."/>
            <person name="Grigoriev I.V."/>
            <person name="Henrissat B."/>
            <person name="Lindahl B."/>
            <person name="Martin F."/>
        </authorList>
    </citation>
    <scope>NUCLEOTIDE SEQUENCE</scope>
    <source>
        <strain evidence="5">JB14</strain>
    </source>
</reference>
<dbReference type="CDD" id="cd00105">
    <property type="entry name" value="KH-I"/>
    <property type="match status" value="3"/>
</dbReference>
<feature type="region of interest" description="Disordered" evidence="3">
    <location>
        <begin position="191"/>
        <end position="215"/>
    </location>
</feature>
<dbReference type="InterPro" id="IPR004087">
    <property type="entry name" value="KH_dom"/>
</dbReference>
<feature type="region of interest" description="Disordered" evidence="3">
    <location>
        <begin position="1"/>
        <end position="77"/>
    </location>
</feature>
<proteinExistence type="predicted"/>
<gene>
    <name evidence="5" type="ORF">BT96DRAFT_968769</name>
</gene>
<evidence type="ECO:0000256" key="1">
    <source>
        <dbReference type="ARBA" id="ARBA00022737"/>
    </source>
</evidence>
<dbReference type="CDD" id="cd22448">
    <property type="entry name" value="KH-I_ScSCP160_rpt3"/>
    <property type="match status" value="1"/>
</dbReference>
<evidence type="ECO:0000313" key="5">
    <source>
        <dbReference type="EMBL" id="KAE9411254.1"/>
    </source>
</evidence>
<dbReference type="InterPro" id="IPR004088">
    <property type="entry name" value="KH_dom_type_1"/>
</dbReference>
<dbReference type="PROSITE" id="PS50084">
    <property type="entry name" value="KH_TYPE_1"/>
    <property type="match status" value="7"/>
</dbReference>
<keyword evidence="1" id="KW-0677">Repeat</keyword>
<feature type="domain" description="K Homology" evidence="4">
    <location>
        <begin position="613"/>
        <end position="693"/>
    </location>
</feature>
<evidence type="ECO:0000313" key="6">
    <source>
        <dbReference type="Proteomes" id="UP000799118"/>
    </source>
</evidence>
<name>A0A6A4IUR9_9AGAR</name>
<sequence length="1214" mass="131797">MLSAAELQKKHDAEGAPDPFPALSDDTTQPRNKSAKQDLDTESHQAFPSLASSSPAAKPATQSAWGASNGPRIKPAINKQPVFTDSFTLGTVELTTKDNKPVTLGEVIKQVMTKYKVKVEASGNQRSRQTTFHMKAESQRELDKAKRLLLALLSPIETLKVTAPVSTIPSIIGTKGATLKQIRDQTGVKIDIPPKESVNGAANGHVVGDDEDEDEEPSVQITVSGPKPLALEAVDLLNQIISSKRSKSTQRVRDIPVHVLPFVLARKNVYEAAAQDSELKLQSQGREITASGEREAVTRALDLIKADIAELSSGLTSLKISLPKRQHRLLVGKGAQDIMDEDFDDPSDEVVVWGNAPELPSGLGAVMEQARKPANSKYIHEFPLPGPVTLSKQLLEYMNRIGYTKTLSEKHAGVSIFTPTPAVIERAHSLVIDIVGDKPAVDAVVRQVSELIGKLIGATKEVPIDWLIHRVINGKNAKKIKQFHDTHNVLVYFPPESAEQSTVLLVYDPLSKAASPSPDDKAKSLDEVTKELSKMAKDAADVKSETLEVEKRWHDAVIGQGGTTLNAIIGEDKTLSIKFGREAGESATEDTILIRARKSSRLSRIAKNDEIVNSYSTDFDIDREYVGRVVGAQGTGINKLRDQLGVKVDVSDDFDEKDSGKKKRATHQKSKVTITGRKENVEEAQKRILAQIERLADETSEILKIPSQYHSGLIGQNGKYVIRLEEKYSVKITFPRQTAENGEGKTREQLKLDEVLVKGGKKGVASAKSELMDAVEFEKETNNILKFTVPTRSVARILGKGGASINEIKDTTEAQIDVEKVSDDQTNITVRGTKKAINAAKTAILAISDQVAEEITVIVPVESKYHRTLIGSGGQGLKDLATRCGGNSDPKLLASLIRFPRQGEPSNEVRLRGEPSLVNKLKAELEKAVTLLRDSVILAVEIPAAQHRALIGRGGQHLNELQERTGAQVQFPGSHSYARVGEAENAAELSEVDPANIVKVTGPRTACEKAIEALKGSVKAASPELVTSTVTVPLKYHHAISQQGQFFRNLRNFGVQVDQSAQAQKPVVPTKPASSSDTATARIDEENDGSAPEIEWEVAPNYQDAEEGDSVWTLKARDQAGLERAEKLVHDAIEHSKGMAFVGFLTLPDRSAFPRIVGSKGANVIRLRNETGADITVSRENSTIVIVGSENDIVAAKNAIIKLASGGGRRRQND</sequence>
<feature type="region of interest" description="Disordered" evidence="3">
    <location>
        <begin position="1061"/>
        <end position="1091"/>
    </location>
</feature>
<feature type="compositionally biased region" description="Low complexity" evidence="3">
    <location>
        <begin position="46"/>
        <end position="64"/>
    </location>
</feature>
<feature type="domain" description="K Homology" evidence="4">
    <location>
        <begin position="697"/>
        <end position="776"/>
    </location>
</feature>
<evidence type="ECO:0000256" key="3">
    <source>
        <dbReference type="SAM" id="MobiDB-lite"/>
    </source>
</evidence>
<dbReference type="Gene3D" id="3.30.1370.10">
    <property type="entry name" value="K Homology domain, type 1"/>
    <property type="match status" value="8"/>
</dbReference>
<feature type="domain" description="K Homology" evidence="4">
    <location>
        <begin position="155"/>
        <end position="242"/>
    </location>
</feature>
<feature type="domain" description="K Homology" evidence="4">
    <location>
        <begin position="853"/>
        <end position="930"/>
    </location>
</feature>
<organism evidence="5 6">
    <name type="scientific">Gymnopus androsaceus JB14</name>
    <dbReference type="NCBI Taxonomy" id="1447944"/>
    <lineage>
        <taxon>Eukaryota</taxon>
        <taxon>Fungi</taxon>
        <taxon>Dikarya</taxon>
        <taxon>Basidiomycota</taxon>
        <taxon>Agaricomycotina</taxon>
        <taxon>Agaricomycetes</taxon>
        <taxon>Agaricomycetidae</taxon>
        <taxon>Agaricales</taxon>
        <taxon>Marasmiineae</taxon>
        <taxon>Omphalotaceae</taxon>
        <taxon>Gymnopus</taxon>
    </lineage>
</organism>
<feature type="domain" description="K Homology" evidence="4">
    <location>
        <begin position="1139"/>
        <end position="1205"/>
    </location>
</feature>
<dbReference type="PANTHER" id="PTHR10288">
    <property type="entry name" value="KH DOMAIN CONTAINING RNA BINDING PROTEIN"/>
    <property type="match status" value="1"/>
</dbReference>
<dbReference type="InterPro" id="IPR036612">
    <property type="entry name" value="KH_dom_type_1_sf"/>
</dbReference>
<dbReference type="OrthoDB" id="10027144at2759"/>
<evidence type="ECO:0000259" key="4">
    <source>
        <dbReference type="SMART" id="SM00322"/>
    </source>
</evidence>
<feature type="domain" description="K Homology" evidence="4">
    <location>
        <begin position="781"/>
        <end position="849"/>
    </location>
</feature>
<accession>A0A6A4IUR9</accession>
<dbReference type="EMBL" id="ML769383">
    <property type="protein sequence ID" value="KAE9411254.1"/>
    <property type="molecule type" value="Genomic_DNA"/>
</dbReference>
<protein>
    <recommendedName>
        <fullName evidence="4">K Homology domain-containing protein</fullName>
    </recommendedName>
</protein>